<dbReference type="Proteomes" id="UP000681610">
    <property type="component" value="Unassembled WGS sequence"/>
</dbReference>
<protein>
    <recommendedName>
        <fullName evidence="4">Lipoprotein</fullName>
    </recommendedName>
</protein>
<evidence type="ECO:0008006" key="4">
    <source>
        <dbReference type="Google" id="ProtNLM"/>
    </source>
</evidence>
<dbReference type="RefSeq" id="WP_208058649.1">
    <property type="nucleotide sequence ID" value="NZ_JAGDYP010000004.1"/>
</dbReference>
<sequence length="202" mass="22432">MKKVTFLAGLIIALVLTACGKKNTPFGEELLSEVSINNAKQILTNPPFADKQFRWIEIRTNGALNSDFHELEAKYEDPAAGGKLVVQKQDSSSGLGDPTVSTIPEINKNFELFKVSELDFTKVLSQAKGAIEFLSSLQDAKEYENFNVNKISIEKLDGKIVTTYGIDMTKKGEGTQRQGRKRVTNYYTLTIKLVDGGKYEID</sequence>
<evidence type="ECO:0000313" key="3">
    <source>
        <dbReference type="Proteomes" id="UP000681610"/>
    </source>
</evidence>
<dbReference type="EMBL" id="JAGDYP010000004">
    <property type="protein sequence ID" value="MBO1884100.1"/>
    <property type="molecule type" value="Genomic_DNA"/>
</dbReference>
<proteinExistence type="predicted"/>
<accession>A0ABS3PXN4</accession>
<evidence type="ECO:0000313" key="2">
    <source>
        <dbReference type="EMBL" id="MBO1884100.1"/>
    </source>
</evidence>
<feature type="chain" id="PRO_5045559152" description="Lipoprotein" evidence="1">
    <location>
        <begin position="19"/>
        <end position="202"/>
    </location>
</feature>
<keyword evidence="3" id="KW-1185">Reference proteome</keyword>
<evidence type="ECO:0000256" key="1">
    <source>
        <dbReference type="SAM" id="SignalP"/>
    </source>
</evidence>
<name>A0ABS3PXN4_9FLAO</name>
<organism evidence="2 3">
    <name type="scientific">Capnocytophaga bilenii</name>
    <dbReference type="NCBI Taxonomy" id="2819369"/>
    <lineage>
        <taxon>Bacteria</taxon>
        <taxon>Pseudomonadati</taxon>
        <taxon>Bacteroidota</taxon>
        <taxon>Flavobacteriia</taxon>
        <taxon>Flavobacteriales</taxon>
        <taxon>Flavobacteriaceae</taxon>
        <taxon>Capnocytophaga</taxon>
    </lineage>
</organism>
<gene>
    <name evidence="2" type="ORF">J4N46_06650</name>
</gene>
<dbReference type="PROSITE" id="PS51257">
    <property type="entry name" value="PROKAR_LIPOPROTEIN"/>
    <property type="match status" value="1"/>
</dbReference>
<feature type="signal peptide" evidence="1">
    <location>
        <begin position="1"/>
        <end position="18"/>
    </location>
</feature>
<keyword evidence="1" id="KW-0732">Signal</keyword>
<reference evidence="2 3" key="1">
    <citation type="submission" date="2021-03" db="EMBL/GenBank/DDBJ databases">
        <title>Isolation and description of Capnocytophaga bilenii sp. nov., a novel Capnocytophaga species, isolated from a gingivitis subject.</title>
        <authorList>
            <person name="Antezack A."/>
            <person name="Monnet-Corti V."/>
            <person name="La Scola B."/>
        </authorList>
    </citation>
    <scope>NUCLEOTIDE SEQUENCE [LARGE SCALE GENOMIC DNA]</scope>
    <source>
        <strain evidence="2 3">Marseille-Q4570</strain>
    </source>
</reference>
<comment type="caution">
    <text evidence="2">The sequence shown here is derived from an EMBL/GenBank/DDBJ whole genome shotgun (WGS) entry which is preliminary data.</text>
</comment>